<dbReference type="Proteomes" id="UP000837857">
    <property type="component" value="Chromosome 13"/>
</dbReference>
<organism evidence="1 2">
    <name type="scientific">Iphiclides podalirius</name>
    <name type="common">scarce swallowtail</name>
    <dbReference type="NCBI Taxonomy" id="110791"/>
    <lineage>
        <taxon>Eukaryota</taxon>
        <taxon>Metazoa</taxon>
        <taxon>Ecdysozoa</taxon>
        <taxon>Arthropoda</taxon>
        <taxon>Hexapoda</taxon>
        <taxon>Insecta</taxon>
        <taxon>Pterygota</taxon>
        <taxon>Neoptera</taxon>
        <taxon>Endopterygota</taxon>
        <taxon>Lepidoptera</taxon>
        <taxon>Glossata</taxon>
        <taxon>Ditrysia</taxon>
        <taxon>Papilionoidea</taxon>
        <taxon>Papilionidae</taxon>
        <taxon>Papilioninae</taxon>
        <taxon>Iphiclides</taxon>
    </lineage>
</organism>
<protein>
    <recommendedName>
        <fullName evidence="3">ZAD domain-containing protein</fullName>
    </recommendedName>
</protein>
<sequence>MSICLQVSIEDIAGYPRQICNSCRETLDVLYIFINKFKETCKILEKGLFNIKEEKDTYVDYDYAGQLDDEFDICNIKEESTSKSQPDYNEQSNLNISQEKGNKKIMIEKENIKSKTFSTIIKYSSKKPFSIAPSKLEEEYRLTGKKLCIKSNEIKHCEQQTATKRIRKIKEHKSKLPPQPKLCDLCGEICAYRGQACRMHSLWH</sequence>
<name>A0ABN8HY37_9NEOP</name>
<accession>A0ABN8HY37</accession>
<dbReference type="EMBL" id="OW152825">
    <property type="protein sequence ID" value="CAH2041285.1"/>
    <property type="molecule type" value="Genomic_DNA"/>
</dbReference>
<proteinExistence type="predicted"/>
<reference evidence="1" key="1">
    <citation type="submission" date="2022-03" db="EMBL/GenBank/DDBJ databases">
        <authorList>
            <person name="Martin H S."/>
        </authorList>
    </citation>
    <scope>NUCLEOTIDE SEQUENCE</scope>
</reference>
<gene>
    <name evidence="1" type="ORF">IPOD504_LOCUS3056</name>
</gene>
<feature type="non-terminal residue" evidence="1">
    <location>
        <position position="204"/>
    </location>
</feature>
<evidence type="ECO:0000313" key="1">
    <source>
        <dbReference type="EMBL" id="CAH2041285.1"/>
    </source>
</evidence>
<evidence type="ECO:0008006" key="3">
    <source>
        <dbReference type="Google" id="ProtNLM"/>
    </source>
</evidence>
<keyword evidence="2" id="KW-1185">Reference proteome</keyword>
<evidence type="ECO:0000313" key="2">
    <source>
        <dbReference type="Proteomes" id="UP000837857"/>
    </source>
</evidence>